<organism evidence="2 3">
    <name type="scientific">Rodentibacter myodis</name>
    <dbReference type="NCBI Taxonomy" id="1907939"/>
    <lineage>
        <taxon>Bacteria</taxon>
        <taxon>Pseudomonadati</taxon>
        <taxon>Pseudomonadota</taxon>
        <taxon>Gammaproteobacteria</taxon>
        <taxon>Pasteurellales</taxon>
        <taxon>Pasteurellaceae</taxon>
        <taxon>Rodentibacter</taxon>
    </lineage>
</organism>
<reference evidence="2 3" key="1">
    <citation type="submission" date="2016-10" db="EMBL/GenBank/DDBJ databases">
        <title>Rodentibacter gen. nov. and new species.</title>
        <authorList>
            <person name="Christensen H."/>
        </authorList>
    </citation>
    <scope>NUCLEOTIDE SEQUENCE [LARGE SCALE GENOMIC DNA]</scope>
    <source>
        <strain evidence="2 3">Ac151</strain>
    </source>
</reference>
<keyword evidence="1" id="KW-0732">Signal</keyword>
<dbReference type="STRING" id="1907939.BKL49_06630"/>
<feature type="signal peptide" evidence="1">
    <location>
        <begin position="1"/>
        <end position="18"/>
    </location>
</feature>
<evidence type="ECO:0000313" key="3">
    <source>
        <dbReference type="Proteomes" id="UP000188602"/>
    </source>
</evidence>
<feature type="chain" id="PRO_5012866848" description="Glycine zipper 2TM domain-containing protein" evidence="1">
    <location>
        <begin position="19"/>
        <end position="67"/>
    </location>
</feature>
<name>A0A1V3JQ95_9PAST</name>
<evidence type="ECO:0000313" key="2">
    <source>
        <dbReference type="EMBL" id="OOF58579.1"/>
    </source>
</evidence>
<gene>
    <name evidence="2" type="ORF">BKL49_06630</name>
</gene>
<evidence type="ECO:0000256" key="1">
    <source>
        <dbReference type="SAM" id="SignalP"/>
    </source>
</evidence>
<evidence type="ECO:0008006" key="4">
    <source>
        <dbReference type="Google" id="ProtNLM"/>
    </source>
</evidence>
<dbReference type="EMBL" id="MLHQ01000015">
    <property type="protein sequence ID" value="OOF58579.1"/>
    <property type="molecule type" value="Genomic_DNA"/>
</dbReference>
<sequence>MKFIAKSFIIGMTVVSLAACGNMSRSQKNTAVGAAIGGAAGYMIKGNAATTLGGAALGGLIGSQVGK</sequence>
<dbReference type="AlphaFoldDB" id="A0A1V3JQ95"/>
<dbReference type="Proteomes" id="UP000188602">
    <property type="component" value="Unassembled WGS sequence"/>
</dbReference>
<comment type="caution">
    <text evidence="2">The sequence shown here is derived from an EMBL/GenBank/DDBJ whole genome shotgun (WGS) entry which is preliminary data.</text>
</comment>
<accession>A0A1V3JQ95</accession>
<dbReference type="OrthoDB" id="5690895at2"/>
<proteinExistence type="predicted"/>
<protein>
    <recommendedName>
        <fullName evidence="4">Glycine zipper 2TM domain-containing protein</fullName>
    </recommendedName>
</protein>
<keyword evidence="3" id="KW-1185">Reference proteome</keyword>
<dbReference type="RefSeq" id="WP_077423840.1">
    <property type="nucleotide sequence ID" value="NZ_MLHQ01000015.1"/>
</dbReference>
<dbReference type="PROSITE" id="PS51257">
    <property type="entry name" value="PROKAR_LIPOPROTEIN"/>
    <property type="match status" value="1"/>
</dbReference>